<sequence length="489" mass="53907">MQQPSSQVSFPQSRAHLKRQASKPALVELSDTSSSDDEAAGNGSTAHSTSLFAPNKRIKVAAERKDDLPYNPTINSSDDGGRNAKTADSDVKNTPAGHVYRYKPLPKETYKRVEEAQPYGARCPITLMDNFMHLLQLAHLIPRAIELLTAQKIACVRGMSRDAFNSGTSANLLYLKPEIHAAMDAGLCMFVPPMPVLLAARYAMKNNGMPPPTLEGAEQNGINMHIKDTSENAAGYIHHEQLFEKNFHRLHRFLPLARWNRKHTIDRPVFYGSTSTPSGAFEHSNKFKVKHYRWPFTGDDDLPEVLLHNDPWCIIYNGHRALKKCSSAPRTPPRADDTSSAFHSGSESDSDSDTDGESVSGDAQSRSVSSKTSSENARADSEDTRSGSEDAQSGSEDAQDAAEDAHDALEDAQDVSILQDYFAKHLQLIVEIGQYIDDLELPSAFLQSPLKRLSDDEADGSELSSTEASIADSKSVRRKLFAEIEDLEY</sequence>
<evidence type="ECO:0000256" key="1">
    <source>
        <dbReference type="SAM" id="MobiDB-lite"/>
    </source>
</evidence>
<feature type="region of interest" description="Disordered" evidence="1">
    <location>
        <begin position="324"/>
        <end position="406"/>
    </location>
</feature>
<organism evidence="3">
    <name type="scientific">Schizophyllum commune (strain H4-8 / FGSC 9210)</name>
    <name type="common">Split gill fungus</name>
    <dbReference type="NCBI Taxonomy" id="578458"/>
    <lineage>
        <taxon>Eukaryota</taxon>
        <taxon>Fungi</taxon>
        <taxon>Dikarya</taxon>
        <taxon>Basidiomycota</taxon>
        <taxon>Agaricomycotina</taxon>
        <taxon>Agaricomycetes</taxon>
        <taxon>Agaricomycetidae</taxon>
        <taxon>Agaricales</taxon>
        <taxon>Schizophyllaceae</taxon>
        <taxon>Schizophyllum</taxon>
    </lineage>
</organism>
<dbReference type="HOGENOM" id="CLU_557958_0_0_1"/>
<evidence type="ECO:0000313" key="3">
    <source>
        <dbReference type="Proteomes" id="UP000007431"/>
    </source>
</evidence>
<dbReference type="Proteomes" id="UP000007431">
    <property type="component" value="Unassembled WGS sequence"/>
</dbReference>
<protein>
    <recommendedName>
        <fullName evidence="4">HNH nuclease domain-containing protein</fullName>
    </recommendedName>
</protein>
<feature type="compositionally biased region" description="Polar residues" evidence="1">
    <location>
        <begin position="363"/>
        <end position="376"/>
    </location>
</feature>
<dbReference type="EMBL" id="GL377312">
    <property type="protein sequence ID" value="EFI92580.1"/>
    <property type="molecule type" value="Genomic_DNA"/>
</dbReference>
<dbReference type="GeneID" id="9597903"/>
<dbReference type="AlphaFoldDB" id="D8QGZ1"/>
<dbReference type="OrthoDB" id="10599164at2759"/>
<feature type="region of interest" description="Disordered" evidence="1">
    <location>
        <begin position="1"/>
        <end position="98"/>
    </location>
</feature>
<feature type="compositionally biased region" description="Basic and acidic residues" evidence="1">
    <location>
        <begin position="79"/>
        <end position="91"/>
    </location>
</feature>
<dbReference type="InParanoid" id="D8QGZ1"/>
<dbReference type="KEGG" id="scm:SCHCO_02590387"/>
<feature type="region of interest" description="Disordered" evidence="1">
    <location>
        <begin position="454"/>
        <end position="474"/>
    </location>
</feature>
<feature type="compositionally biased region" description="Polar residues" evidence="1">
    <location>
        <begin position="42"/>
        <end position="52"/>
    </location>
</feature>
<name>D8QGZ1_SCHCM</name>
<feature type="non-terminal residue" evidence="2">
    <location>
        <position position="489"/>
    </location>
</feature>
<feature type="compositionally biased region" description="Low complexity" evidence="1">
    <location>
        <begin position="1"/>
        <end position="13"/>
    </location>
</feature>
<keyword evidence="3" id="KW-1185">Reference proteome</keyword>
<evidence type="ECO:0000313" key="2">
    <source>
        <dbReference type="EMBL" id="EFI92580.1"/>
    </source>
</evidence>
<dbReference type="VEuPathDB" id="FungiDB:SCHCODRAFT_02590387"/>
<dbReference type="RefSeq" id="XP_003027483.1">
    <property type="nucleotide sequence ID" value="XM_003027437.1"/>
</dbReference>
<proteinExistence type="predicted"/>
<accession>D8QGZ1</accession>
<reference evidence="2 3" key="1">
    <citation type="journal article" date="2010" name="Nat. Biotechnol.">
        <title>Genome sequence of the model mushroom Schizophyllum commune.</title>
        <authorList>
            <person name="Ohm R.A."/>
            <person name="de Jong J.F."/>
            <person name="Lugones L.G."/>
            <person name="Aerts A."/>
            <person name="Kothe E."/>
            <person name="Stajich J.E."/>
            <person name="de Vries R.P."/>
            <person name="Record E."/>
            <person name="Levasseur A."/>
            <person name="Baker S.E."/>
            <person name="Bartholomew K.A."/>
            <person name="Coutinho P.M."/>
            <person name="Erdmann S."/>
            <person name="Fowler T.J."/>
            <person name="Gathman A.C."/>
            <person name="Lombard V."/>
            <person name="Henrissat B."/>
            <person name="Knabe N."/>
            <person name="Kuees U."/>
            <person name="Lilly W.W."/>
            <person name="Lindquist E."/>
            <person name="Lucas S."/>
            <person name="Magnuson J.K."/>
            <person name="Piumi F."/>
            <person name="Raudaskoski M."/>
            <person name="Salamov A."/>
            <person name="Schmutz J."/>
            <person name="Schwarze F.W.M.R."/>
            <person name="vanKuyk P.A."/>
            <person name="Horton J.S."/>
            <person name="Grigoriev I.V."/>
            <person name="Woesten H.A.B."/>
        </authorList>
    </citation>
    <scope>NUCLEOTIDE SEQUENCE [LARGE SCALE GENOMIC DNA]</scope>
    <source>
        <strain evidence="3">H4-8 / FGSC 9210</strain>
    </source>
</reference>
<evidence type="ECO:0008006" key="4">
    <source>
        <dbReference type="Google" id="ProtNLM"/>
    </source>
</evidence>
<feature type="compositionally biased region" description="Basic and acidic residues" evidence="1">
    <location>
        <begin position="377"/>
        <end position="388"/>
    </location>
</feature>
<gene>
    <name evidence="2" type="ORF">SCHCODRAFT_113136</name>
</gene>